<dbReference type="SMART" id="SM00553">
    <property type="entry name" value="SEP"/>
    <property type="match status" value="1"/>
</dbReference>
<dbReference type="Pfam" id="PF08059">
    <property type="entry name" value="SEP"/>
    <property type="match status" value="1"/>
</dbReference>
<evidence type="ECO:0000256" key="1">
    <source>
        <dbReference type="ARBA" id="ARBA00022786"/>
    </source>
</evidence>
<feature type="compositionally biased region" description="Low complexity" evidence="2">
    <location>
        <begin position="184"/>
        <end position="193"/>
    </location>
</feature>
<name>A0A8H6ZLG1_PLEOS</name>
<gene>
    <name evidence="5" type="ORF">PC9H_002353</name>
</gene>
<organism evidence="5 6">
    <name type="scientific">Pleurotus ostreatus</name>
    <name type="common">Oyster mushroom</name>
    <name type="synonym">White-rot fungus</name>
    <dbReference type="NCBI Taxonomy" id="5322"/>
    <lineage>
        <taxon>Eukaryota</taxon>
        <taxon>Fungi</taxon>
        <taxon>Dikarya</taxon>
        <taxon>Basidiomycota</taxon>
        <taxon>Agaricomycotina</taxon>
        <taxon>Agaricomycetes</taxon>
        <taxon>Agaricomycetidae</taxon>
        <taxon>Agaricales</taxon>
        <taxon>Pleurotineae</taxon>
        <taxon>Pleurotaceae</taxon>
        <taxon>Pleurotus</taxon>
    </lineage>
</organism>
<dbReference type="GO" id="GO:0043130">
    <property type="term" value="F:ubiquitin binding"/>
    <property type="evidence" value="ECO:0007669"/>
    <property type="project" value="TreeGrafter"/>
</dbReference>
<dbReference type="InterPro" id="IPR036241">
    <property type="entry name" value="NSFL1C_SEP_dom_sf"/>
</dbReference>
<feature type="domain" description="SEP" evidence="4">
    <location>
        <begin position="81"/>
        <end position="146"/>
    </location>
</feature>
<dbReference type="GO" id="GO:0005634">
    <property type="term" value="C:nucleus"/>
    <property type="evidence" value="ECO:0007669"/>
    <property type="project" value="TreeGrafter"/>
</dbReference>
<dbReference type="PROSITE" id="PS51399">
    <property type="entry name" value="SEP"/>
    <property type="match status" value="1"/>
</dbReference>
<dbReference type="GO" id="GO:0005829">
    <property type="term" value="C:cytosol"/>
    <property type="evidence" value="ECO:0007669"/>
    <property type="project" value="TreeGrafter"/>
</dbReference>
<evidence type="ECO:0000259" key="3">
    <source>
        <dbReference type="PROSITE" id="PS50033"/>
    </source>
</evidence>
<dbReference type="RefSeq" id="XP_036625640.1">
    <property type="nucleotide sequence ID" value="XM_036771994.1"/>
</dbReference>
<dbReference type="SUPFAM" id="SSF102848">
    <property type="entry name" value="NSFL1 (p97 ATPase) cofactor p47, SEP domain"/>
    <property type="match status" value="1"/>
</dbReference>
<dbReference type="GO" id="GO:0061025">
    <property type="term" value="P:membrane fusion"/>
    <property type="evidence" value="ECO:0007669"/>
    <property type="project" value="TreeGrafter"/>
</dbReference>
<evidence type="ECO:0000259" key="4">
    <source>
        <dbReference type="PROSITE" id="PS51399"/>
    </source>
</evidence>
<dbReference type="GO" id="GO:0043161">
    <property type="term" value="P:proteasome-mediated ubiquitin-dependent protein catabolic process"/>
    <property type="evidence" value="ECO:0007669"/>
    <property type="project" value="TreeGrafter"/>
</dbReference>
<dbReference type="GO" id="GO:0031468">
    <property type="term" value="P:nuclear membrane reassembly"/>
    <property type="evidence" value="ECO:0007669"/>
    <property type="project" value="TreeGrafter"/>
</dbReference>
<keyword evidence="1" id="KW-0833">Ubl conjugation pathway</keyword>
<dbReference type="PANTHER" id="PTHR23333:SF20">
    <property type="entry name" value="NSFL1 COFACTOR P47"/>
    <property type="match status" value="1"/>
</dbReference>
<dbReference type="Proteomes" id="UP000623687">
    <property type="component" value="Unassembled WGS sequence"/>
</dbReference>
<dbReference type="GO" id="GO:0000045">
    <property type="term" value="P:autophagosome assembly"/>
    <property type="evidence" value="ECO:0007669"/>
    <property type="project" value="TreeGrafter"/>
</dbReference>
<dbReference type="InterPro" id="IPR012989">
    <property type="entry name" value="SEP_domain"/>
</dbReference>
<dbReference type="PANTHER" id="PTHR23333">
    <property type="entry name" value="UBX DOMAIN CONTAINING PROTEIN"/>
    <property type="match status" value="1"/>
</dbReference>
<feature type="region of interest" description="Disordered" evidence="2">
    <location>
        <begin position="1"/>
        <end position="39"/>
    </location>
</feature>
<dbReference type="InterPro" id="IPR001012">
    <property type="entry name" value="UBX_dom"/>
</dbReference>
<dbReference type="SUPFAM" id="SSF54236">
    <property type="entry name" value="Ubiquitin-like"/>
    <property type="match status" value="1"/>
</dbReference>
<proteinExistence type="predicted"/>
<accession>A0A8H6ZLG1</accession>
<dbReference type="Gene3D" id="3.30.420.210">
    <property type="entry name" value="SEP domain"/>
    <property type="match status" value="1"/>
</dbReference>
<protein>
    <recommendedName>
        <fullName evidence="7">UBX domain-containing protein 1</fullName>
    </recommendedName>
</protein>
<dbReference type="Gene3D" id="3.10.20.90">
    <property type="entry name" value="Phosphatidylinositol 3-kinase Catalytic Subunit, Chain A, domain 1"/>
    <property type="match status" value="1"/>
</dbReference>
<dbReference type="VEuPathDB" id="FungiDB:PC9H_002353"/>
<dbReference type="FunFam" id="3.10.20.90:FF:000179">
    <property type="entry name" value="Plant UBX domain-containing protein 4"/>
    <property type="match status" value="1"/>
</dbReference>
<dbReference type="FunFam" id="3.30.420.210:FF:000002">
    <property type="entry name" value="UBX domain-containing protein 1"/>
    <property type="match status" value="1"/>
</dbReference>
<dbReference type="GeneID" id="59372194"/>
<keyword evidence="6" id="KW-1185">Reference proteome</keyword>
<sequence length="285" mass="31709">MAQPDDDSDDENQPQDDRRETWFAGGERSAEPGTIKRRGTWRRSCEEFATEGSRGADIGWAAMRWKAPMFLIQAPPPLQETVIRHLTFWQDGFTVEDGDLMRYDDPANEQILKDINEGRAPPSILNVHPGQPVELRITKRSNENYVPPKHVRTFQGSGHRLGAPVPSVTSEASTSMPGTFLDPSASASSSGSGERPNLTTKFEVDQSQPTTSVQIRLADGTRMVCRMNLTHTIQDIRNFINASRPENLTRPYTIGTAFPNRTLDESSMTIQTAGLANSVIVQRWA</sequence>
<dbReference type="InterPro" id="IPR029071">
    <property type="entry name" value="Ubiquitin-like_domsf"/>
</dbReference>
<dbReference type="CDD" id="cd01770">
    <property type="entry name" value="UBX_UBXN2"/>
    <property type="match status" value="1"/>
</dbReference>
<reference evidence="5" key="1">
    <citation type="submission" date="2019-07" db="EMBL/GenBank/DDBJ databases">
        <authorList>
            <person name="Palmer J.M."/>
        </authorList>
    </citation>
    <scope>NUCLEOTIDE SEQUENCE</scope>
    <source>
        <strain evidence="5">PC9</strain>
    </source>
</reference>
<dbReference type="EMBL" id="JACETU010000011">
    <property type="protein sequence ID" value="KAF7416093.1"/>
    <property type="molecule type" value="Genomic_DNA"/>
</dbReference>
<feature type="domain" description="UBX" evidence="3">
    <location>
        <begin position="206"/>
        <end position="283"/>
    </location>
</feature>
<dbReference type="Pfam" id="PF00789">
    <property type="entry name" value="UBX"/>
    <property type="match status" value="1"/>
</dbReference>
<feature type="compositionally biased region" description="Acidic residues" evidence="2">
    <location>
        <begin position="1"/>
        <end position="14"/>
    </location>
</feature>
<dbReference type="GO" id="GO:0007030">
    <property type="term" value="P:Golgi organization"/>
    <property type="evidence" value="ECO:0007669"/>
    <property type="project" value="TreeGrafter"/>
</dbReference>
<dbReference type="SMART" id="SM00166">
    <property type="entry name" value="UBX"/>
    <property type="match status" value="1"/>
</dbReference>
<dbReference type="AlphaFoldDB" id="A0A8H6ZLG1"/>
<evidence type="ECO:0008006" key="7">
    <source>
        <dbReference type="Google" id="ProtNLM"/>
    </source>
</evidence>
<dbReference type="PROSITE" id="PS50033">
    <property type="entry name" value="UBX"/>
    <property type="match status" value="1"/>
</dbReference>
<dbReference type="OrthoDB" id="25887at2759"/>
<feature type="compositionally biased region" description="Polar residues" evidence="2">
    <location>
        <begin position="167"/>
        <end position="177"/>
    </location>
</feature>
<evidence type="ECO:0000256" key="2">
    <source>
        <dbReference type="SAM" id="MobiDB-lite"/>
    </source>
</evidence>
<comment type="caution">
    <text evidence="5">The sequence shown here is derived from an EMBL/GenBank/DDBJ whole genome shotgun (WGS) entry which is preliminary data.</text>
</comment>
<feature type="region of interest" description="Disordered" evidence="2">
    <location>
        <begin position="150"/>
        <end position="201"/>
    </location>
</feature>
<evidence type="ECO:0000313" key="5">
    <source>
        <dbReference type="EMBL" id="KAF7416093.1"/>
    </source>
</evidence>
<evidence type="ECO:0000313" key="6">
    <source>
        <dbReference type="Proteomes" id="UP000623687"/>
    </source>
</evidence>